<proteinExistence type="predicted"/>
<evidence type="ECO:0000313" key="2">
    <source>
        <dbReference type="Proteomes" id="UP000784294"/>
    </source>
</evidence>
<sequence length="479" mass="53855">MHTPCLSSTPATLEPSCRPDHISVASSHRRAWRFGTRPLCGCALMGNTARVLSRNVHVRVCCCPYASVHRSTHGGEQGGQIEIRRLNMKDIWNRDFGSASSHGTPDVVVWCPLLHDMSAGQFTKQAQSGFIFPDWRPEVCKGTREPNWTRGVWGCRFGHKLVNTTEGLILLRHLLNWASLQDHSQLPIDLFRANCFNSDHSLTEYWQGQISLGCRLHPNGDSLADRTLDSDHFGHCLLQECSSVKLPDKPWHNSSEAEQKEAFPMNFSQCMSNGIHRLILMQRPMRLQITSQLNKDISRDATKTNHLPYLPIQLYLLIRPKEQRMSGLLACEREPNASDVYSCSGRNVERRVSTRSLKCDLLTQTRSCRKVQMLPGHVNNRRKRNLDKVNPSITMSACACRHTRRRDGRFHLHCLLLVGLSLPATPSAHAPAPAPRALAVEGSGRVAVASAAPLRLQSRRQAAPDTSHFERRVCLIVCK</sequence>
<comment type="caution">
    <text evidence="1">The sequence shown here is derived from an EMBL/GenBank/DDBJ whole genome shotgun (WGS) entry which is preliminary data.</text>
</comment>
<reference evidence="1" key="1">
    <citation type="submission" date="2018-11" db="EMBL/GenBank/DDBJ databases">
        <authorList>
            <consortium name="Pathogen Informatics"/>
        </authorList>
    </citation>
    <scope>NUCLEOTIDE SEQUENCE</scope>
</reference>
<dbReference type="Proteomes" id="UP000784294">
    <property type="component" value="Unassembled WGS sequence"/>
</dbReference>
<dbReference type="AlphaFoldDB" id="A0A3S5A4V1"/>
<accession>A0A3S5A4V1</accession>
<dbReference type="EMBL" id="CAAALY010023070">
    <property type="protein sequence ID" value="VEL14999.1"/>
    <property type="molecule type" value="Genomic_DNA"/>
</dbReference>
<evidence type="ECO:0000313" key="1">
    <source>
        <dbReference type="EMBL" id="VEL14999.1"/>
    </source>
</evidence>
<keyword evidence="2" id="KW-1185">Reference proteome</keyword>
<organism evidence="1 2">
    <name type="scientific">Protopolystoma xenopodis</name>
    <dbReference type="NCBI Taxonomy" id="117903"/>
    <lineage>
        <taxon>Eukaryota</taxon>
        <taxon>Metazoa</taxon>
        <taxon>Spiralia</taxon>
        <taxon>Lophotrochozoa</taxon>
        <taxon>Platyhelminthes</taxon>
        <taxon>Monogenea</taxon>
        <taxon>Polyopisthocotylea</taxon>
        <taxon>Polystomatidea</taxon>
        <taxon>Polystomatidae</taxon>
        <taxon>Protopolystoma</taxon>
    </lineage>
</organism>
<gene>
    <name evidence="1" type="ORF">PXEA_LOCUS8439</name>
</gene>
<name>A0A3S5A4V1_9PLAT</name>
<protein>
    <submittedName>
        <fullName evidence="1">Uncharacterized protein</fullName>
    </submittedName>
</protein>